<feature type="transmembrane region" description="Helical" evidence="11">
    <location>
        <begin position="83"/>
        <end position="103"/>
    </location>
</feature>
<keyword evidence="4 11" id="KW-0812">Transmembrane</keyword>
<feature type="transmembrane region" description="Helical" evidence="11">
    <location>
        <begin position="165"/>
        <end position="188"/>
    </location>
</feature>
<evidence type="ECO:0000256" key="6">
    <source>
        <dbReference type="ARBA" id="ARBA00023040"/>
    </source>
</evidence>
<evidence type="ECO:0000256" key="10">
    <source>
        <dbReference type="SAM" id="MobiDB-lite"/>
    </source>
</evidence>
<reference evidence="12 13" key="1">
    <citation type="journal article" date="2008" name="PLoS Genet.">
        <title>Genomic islands in the pathogenic filamentous fungus Aspergillus fumigatus.</title>
        <authorList>
            <person name="Fedorova N.D."/>
            <person name="Khaldi N."/>
            <person name="Joardar V.S."/>
            <person name="Maiti R."/>
            <person name="Amedeo P."/>
            <person name="Anderson M.J."/>
            <person name="Crabtree J."/>
            <person name="Silva J.C."/>
            <person name="Badger J.H."/>
            <person name="Albarraq A."/>
            <person name="Angiuoli S."/>
            <person name="Bussey H."/>
            <person name="Bowyer P."/>
            <person name="Cotty P.J."/>
            <person name="Dyer P.S."/>
            <person name="Egan A."/>
            <person name="Galens K."/>
            <person name="Fraser-Liggett C.M."/>
            <person name="Haas B.J."/>
            <person name="Inman J.M."/>
            <person name="Kent R."/>
            <person name="Lemieux S."/>
            <person name="Malavazi I."/>
            <person name="Orvis J."/>
            <person name="Roemer T."/>
            <person name="Ronning C.M."/>
            <person name="Sundaram J.P."/>
            <person name="Sutton G."/>
            <person name="Turner G."/>
            <person name="Venter J.C."/>
            <person name="White O.R."/>
            <person name="Whitty B.R."/>
            <person name="Youngman P."/>
            <person name="Wolfe K.H."/>
            <person name="Goldman G.H."/>
            <person name="Wortman J.R."/>
            <person name="Jiang B."/>
            <person name="Denning D.W."/>
            <person name="Nierman W.C."/>
        </authorList>
    </citation>
    <scope>NUCLEOTIDE SEQUENCE [LARGE SCALE GENOMIC DNA]</scope>
    <source>
        <strain evidence="13">ATCC 1007 / CBS 513.65 / DSM 816 / NCTC 3887 / NRRL 1</strain>
    </source>
</reference>
<keyword evidence="9" id="KW-0807">Transducer</keyword>
<evidence type="ECO:0000256" key="2">
    <source>
        <dbReference type="ARBA" id="ARBA00011085"/>
    </source>
</evidence>
<keyword evidence="5 11" id="KW-1133">Transmembrane helix</keyword>
<comment type="similarity">
    <text evidence="2">Belongs to the G-protein coupled receptor 4 family.</text>
</comment>
<dbReference type="OrthoDB" id="2874149at2759"/>
<keyword evidence="3" id="KW-0589">Pheromone response</keyword>
<evidence type="ECO:0000256" key="3">
    <source>
        <dbReference type="ARBA" id="ARBA00022507"/>
    </source>
</evidence>
<dbReference type="InterPro" id="IPR001499">
    <property type="entry name" value="GPCR_STE3"/>
</dbReference>
<dbReference type="KEGG" id="act:ACLA_012620"/>
<dbReference type="PRINTS" id="PR00899">
    <property type="entry name" value="GPCRSTE3"/>
</dbReference>
<accession>A1CAR6</accession>
<evidence type="ECO:0000256" key="7">
    <source>
        <dbReference type="ARBA" id="ARBA00023136"/>
    </source>
</evidence>
<dbReference type="PANTHER" id="PTHR28097:SF1">
    <property type="entry name" value="PHEROMONE A FACTOR RECEPTOR"/>
    <property type="match status" value="1"/>
</dbReference>
<protein>
    <submittedName>
        <fullName evidence="12">A-pheromone receptor PreA</fullName>
    </submittedName>
</protein>
<feature type="transmembrane region" description="Helical" evidence="11">
    <location>
        <begin position="220"/>
        <end position="240"/>
    </location>
</feature>
<evidence type="ECO:0000256" key="9">
    <source>
        <dbReference type="ARBA" id="ARBA00023224"/>
    </source>
</evidence>
<gene>
    <name evidence="12" type="ORF">ACLA_012620</name>
</gene>
<evidence type="ECO:0000313" key="12">
    <source>
        <dbReference type="EMBL" id="EAW12834.1"/>
    </source>
</evidence>
<dbReference type="PANTHER" id="PTHR28097">
    <property type="entry name" value="PHEROMONE A FACTOR RECEPTOR"/>
    <property type="match status" value="1"/>
</dbReference>
<proteinExistence type="inferred from homology"/>
<organism evidence="12 13">
    <name type="scientific">Aspergillus clavatus (strain ATCC 1007 / CBS 513.65 / DSM 816 / NCTC 3887 / NRRL 1 / QM 1276 / 107)</name>
    <dbReference type="NCBI Taxonomy" id="344612"/>
    <lineage>
        <taxon>Eukaryota</taxon>
        <taxon>Fungi</taxon>
        <taxon>Dikarya</taxon>
        <taxon>Ascomycota</taxon>
        <taxon>Pezizomycotina</taxon>
        <taxon>Eurotiomycetes</taxon>
        <taxon>Eurotiomycetidae</taxon>
        <taxon>Eurotiales</taxon>
        <taxon>Aspergillaceae</taxon>
        <taxon>Aspergillus</taxon>
        <taxon>Aspergillus subgen. Fumigati</taxon>
    </lineage>
</organism>
<keyword evidence="6" id="KW-0297">G-protein coupled receptor</keyword>
<dbReference type="CDD" id="cd14966">
    <property type="entry name" value="7tmD_STE3"/>
    <property type="match status" value="1"/>
</dbReference>
<feature type="transmembrane region" description="Helical" evidence="11">
    <location>
        <begin position="12"/>
        <end position="32"/>
    </location>
</feature>
<evidence type="ECO:0000256" key="11">
    <source>
        <dbReference type="SAM" id="Phobius"/>
    </source>
</evidence>
<dbReference type="EMBL" id="DS027049">
    <property type="protein sequence ID" value="EAW12834.1"/>
    <property type="molecule type" value="Genomic_DNA"/>
</dbReference>
<dbReference type="VEuPathDB" id="FungiDB:ACLA_012620"/>
<feature type="compositionally biased region" description="Polar residues" evidence="10">
    <location>
        <begin position="387"/>
        <end position="412"/>
    </location>
</feature>
<dbReference type="GO" id="GO:0005886">
    <property type="term" value="C:plasma membrane"/>
    <property type="evidence" value="ECO:0007669"/>
    <property type="project" value="TreeGrafter"/>
</dbReference>
<evidence type="ECO:0000256" key="4">
    <source>
        <dbReference type="ARBA" id="ARBA00022692"/>
    </source>
</evidence>
<evidence type="ECO:0000313" key="13">
    <source>
        <dbReference type="Proteomes" id="UP000006701"/>
    </source>
</evidence>
<dbReference type="HOGENOM" id="CLU_027592_3_2_1"/>
<feature type="compositionally biased region" description="Polar residues" evidence="10">
    <location>
        <begin position="313"/>
        <end position="322"/>
    </location>
</feature>
<evidence type="ECO:0000256" key="1">
    <source>
        <dbReference type="ARBA" id="ARBA00004141"/>
    </source>
</evidence>
<dbReference type="GO" id="GO:0000750">
    <property type="term" value="P:pheromone-dependent signal transduction involved in conjugation with cellular fusion"/>
    <property type="evidence" value="ECO:0007669"/>
    <property type="project" value="TreeGrafter"/>
</dbReference>
<feature type="transmembrane region" description="Helical" evidence="11">
    <location>
        <begin position="124"/>
        <end position="145"/>
    </location>
</feature>
<name>A1CAR6_ASPCL</name>
<dbReference type="OMA" id="TIFITIR"/>
<feature type="region of interest" description="Disordered" evidence="10">
    <location>
        <begin position="376"/>
        <end position="413"/>
    </location>
</feature>
<comment type="subcellular location">
    <subcellularLocation>
        <location evidence="1">Membrane</location>
        <topology evidence="1">Multi-pass membrane protein</topology>
    </subcellularLocation>
</comment>
<feature type="transmembrane region" description="Helical" evidence="11">
    <location>
        <begin position="44"/>
        <end position="63"/>
    </location>
</feature>
<sequence length="442" mass="49915">MDSPTTGRSTQAAAIPVLALIAIIVSIPPIVLHWKNRNFPATSLICWFLILNVFNFINALIWQTDDLESWWDGQGLCDVEVKVMIASYVAVPGALACIFRSLTSVLDTRRAMLVPSKSQRWRNRIMDSLFCVIIPVIAMITHIVYQKSRYMLFGISGCVNNFDESWVSLVLAFIWPPIVCVLAAYYCGMTLYRLHKYRSQFGEILSSANSHLNKSRFLRLFFLAFVMLLTILPMQAFVLYQNILLSLPWHSYSWSSLHGPEWNTIIKVPSNGQAFFDRWIPIAAGYADVLLLFAPRRTQRDLVVEDRQRAVQGYSSPNSGHRQTFDDSAPSRSASQNYADIEKGTIFPRNNQGSKRSFWLSLRWTFLGRRFHSARERAPSPPKLSIPATTVSTSAWAGTSQSRGSGDFSSTPVKPDFIRVKQVISQESETKRGDSIAAQISI</sequence>
<dbReference type="GO" id="GO:0004932">
    <property type="term" value="F:mating-type factor pheromone receptor activity"/>
    <property type="evidence" value="ECO:0007669"/>
    <property type="project" value="InterPro"/>
</dbReference>
<dbReference type="GeneID" id="4706385"/>
<feature type="region of interest" description="Disordered" evidence="10">
    <location>
        <begin position="313"/>
        <end position="334"/>
    </location>
</feature>
<dbReference type="Pfam" id="PF02076">
    <property type="entry name" value="STE3"/>
    <property type="match status" value="1"/>
</dbReference>
<keyword evidence="13" id="KW-1185">Reference proteome</keyword>
<dbReference type="eggNOG" id="ENOG502S44N">
    <property type="taxonomic scope" value="Eukaryota"/>
</dbReference>
<keyword evidence="7 11" id="KW-0472">Membrane</keyword>
<dbReference type="RefSeq" id="XP_001274260.1">
    <property type="nucleotide sequence ID" value="XM_001274259.1"/>
</dbReference>
<evidence type="ECO:0000256" key="5">
    <source>
        <dbReference type="ARBA" id="ARBA00022989"/>
    </source>
</evidence>
<dbReference type="Proteomes" id="UP000006701">
    <property type="component" value="Unassembled WGS sequence"/>
</dbReference>
<dbReference type="STRING" id="344612.A1CAR6"/>
<keyword evidence="8 12" id="KW-0675">Receptor</keyword>
<dbReference type="AlphaFoldDB" id="A1CAR6"/>
<evidence type="ECO:0000256" key="8">
    <source>
        <dbReference type="ARBA" id="ARBA00023170"/>
    </source>
</evidence>